<evidence type="ECO:0000313" key="2">
    <source>
        <dbReference type="Proteomes" id="UP000235649"/>
    </source>
</evidence>
<protein>
    <submittedName>
        <fullName evidence="1">Uncharacterized protein</fullName>
    </submittedName>
</protein>
<organism evidence="1 2">
    <name type="scientific">Companilactobacillus nuruki</name>
    <dbReference type="NCBI Taxonomy" id="1993540"/>
    <lineage>
        <taxon>Bacteria</taxon>
        <taxon>Bacillati</taxon>
        <taxon>Bacillota</taxon>
        <taxon>Bacilli</taxon>
        <taxon>Lactobacillales</taxon>
        <taxon>Lactobacillaceae</taxon>
        <taxon>Companilactobacillus</taxon>
    </lineage>
</organism>
<dbReference type="RefSeq" id="WP_102195850.1">
    <property type="nucleotide sequence ID" value="NZ_NIPR01000011.1"/>
</dbReference>
<dbReference type="Proteomes" id="UP000235649">
    <property type="component" value="Unassembled WGS sequence"/>
</dbReference>
<evidence type="ECO:0000313" key="1">
    <source>
        <dbReference type="EMBL" id="PMD71475.1"/>
    </source>
</evidence>
<comment type="caution">
    <text evidence="1">The sequence shown here is derived from an EMBL/GenBank/DDBJ whole genome shotgun (WGS) entry which is preliminary data.</text>
</comment>
<gene>
    <name evidence="1" type="ORF">CBP76_05020</name>
</gene>
<accession>A0A2N7AV05</accession>
<keyword evidence="2" id="KW-1185">Reference proteome</keyword>
<reference evidence="1 2" key="1">
    <citation type="submission" date="2017-05" db="EMBL/GenBank/DDBJ databases">
        <title>Lactobacillus nurukis nov., sp. nov., isolated from nuruk.</title>
        <authorList>
            <person name="Kim S.-J."/>
        </authorList>
    </citation>
    <scope>NUCLEOTIDE SEQUENCE [LARGE SCALE GENOMIC DNA]</scope>
    <source>
        <strain evidence="1 2">SYF10-1a</strain>
    </source>
</reference>
<dbReference type="EMBL" id="NIPR01000011">
    <property type="protein sequence ID" value="PMD71475.1"/>
    <property type="molecule type" value="Genomic_DNA"/>
</dbReference>
<sequence length="156" mass="18648">MLIQAKKPEHHGMTGTRIHNIWRGMRARCYNPNVNCYKNYGGKGIQLCNEWNTSFMSFYKWAMSHGYKDNLTIDRIDVQKNYEPSNCRWLDIKSQENNRSNNRWITFKGETHTEAEWAEKIGIEKRTLNSRLVRYKWTIERAFTTPVRKKVDGHYV</sequence>
<dbReference type="OrthoDB" id="552713at2"/>
<name>A0A2N7AV05_9LACO</name>
<dbReference type="AlphaFoldDB" id="A0A2N7AV05"/>
<proteinExistence type="predicted"/>